<dbReference type="PANTHER" id="PTHR43440:SF1">
    <property type="entry name" value="UREASE"/>
    <property type="match status" value="1"/>
</dbReference>
<keyword evidence="1 2" id="KW-0378">Hydrolase</keyword>
<dbReference type="InterPro" id="IPR050112">
    <property type="entry name" value="Urease_alpha_subunit"/>
</dbReference>
<accession>B7PFL6</accession>
<dbReference type="InterPro" id="IPR036463">
    <property type="entry name" value="Urease_gamma_sf"/>
</dbReference>
<proteinExistence type="predicted"/>
<dbReference type="Proteomes" id="UP000001555">
    <property type="component" value="Unassembled WGS sequence"/>
</dbReference>
<keyword evidence="4" id="KW-1185">Reference proteome</keyword>
<reference evidence="2 4" key="1">
    <citation type="submission" date="2008-03" db="EMBL/GenBank/DDBJ databases">
        <title>Annotation of Ixodes scapularis.</title>
        <authorList>
            <consortium name="Ixodes scapularis Genome Project Consortium"/>
            <person name="Caler E."/>
            <person name="Hannick L.I."/>
            <person name="Bidwell S."/>
            <person name="Joardar V."/>
            <person name="Thiagarajan M."/>
            <person name="Amedeo P."/>
            <person name="Galinsky K.J."/>
            <person name="Schobel S."/>
            <person name="Inman J."/>
            <person name="Hostetler J."/>
            <person name="Miller J."/>
            <person name="Hammond M."/>
            <person name="Megy K."/>
            <person name="Lawson D."/>
            <person name="Kodira C."/>
            <person name="Sutton G."/>
            <person name="Meyer J."/>
            <person name="Hill C.A."/>
            <person name="Birren B."/>
            <person name="Nene V."/>
            <person name="Collins F."/>
            <person name="Alarcon-Chaidez F."/>
            <person name="Wikel S."/>
            <person name="Strausberg R."/>
        </authorList>
    </citation>
    <scope>NUCLEOTIDE SEQUENCE [LARGE SCALE GENOMIC DNA]</scope>
    <source>
        <strain evidence="4">Wikel</strain>
        <strain evidence="2">Wikel colony</strain>
    </source>
</reference>
<dbReference type="Pfam" id="PF00547">
    <property type="entry name" value="Urease_gamma"/>
    <property type="match status" value="1"/>
</dbReference>
<dbReference type="SUPFAM" id="SSF54111">
    <property type="entry name" value="Urease, gamma-subunit"/>
    <property type="match status" value="1"/>
</dbReference>
<dbReference type="EMBL" id="ABJB010427352">
    <property type="status" value="NOT_ANNOTATED_CDS"/>
    <property type="molecule type" value="Genomic_DNA"/>
</dbReference>
<dbReference type="PANTHER" id="PTHR43440">
    <property type="entry name" value="UREASE"/>
    <property type="match status" value="1"/>
</dbReference>
<dbReference type="HOGENOM" id="CLU_145825_1_0_1"/>
<evidence type="ECO:0000313" key="2">
    <source>
        <dbReference type="EMBL" id="EEC05388.1"/>
    </source>
</evidence>
<reference evidence="3" key="2">
    <citation type="submission" date="2020-05" db="UniProtKB">
        <authorList>
            <consortium name="EnsemblMetazoa"/>
        </authorList>
    </citation>
    <scope>IDENTIFICATION</scope>
    <source>
        <strain evidence="3">wikel</strain>
    </source>
</reference>
<evidence type="ECO:0000313" key="3">
    <source>
        <dbReference type="EnsemblMetazoa" id="ISCW005048-PA"/>
    </source>
</evidence>
<dbReference type="VEuPathDB" id="VectorBase:ISCI005048"/>
<dbReference type="NCBIfam" id="TIGR00193">
    <property type="entry name" value="urease_gam"/>
    <property type="match status" value="1"/>
</dbReference>
<dbReference type="EMBL" id="DS703339">
    <property type="protein sequence ID" value="EEC05388.1"/>
    <property type="molecule type" value="Genomic_DNA"/>
</dbReference>
<dbReference type="EMBL" id="ABJB010402205">
    <property type="status" value="NOT_ANNOTATED_CDS"/>
    <property type="molecule type" value="Genomic_DNA"/>
</dbReference>
<dbReference type="InterPro" id="IPR002026">
    <property type="entry name" value="Urease_gamma/gamma-beta_su"/>
</dbReference>
<dbReference type="CDD" id="cd00390">
    <property type="entry name" value="Urease_gamma"/>
    <property type="match status" value="1"/>
</dbReference>
<dbReference type="EMBL" id="ABJB010142151">
    <property type="status" value="NOT_ANNOTATED_CDS"/>
    <property type="molecule type" value="Genomic_DNA"/>
</dbReference>
<protein>
    <submittedName>
        <fullName evidence="2 3">Urease subunit gamma, putative</fullName>
        <ecNumber evidence="2">3.5.1.5</ecNumber>
    </submittedName>
</protein>
<organism>
    <name type="scientific">Ixodes scapularis</name>
    <name type="common">Black-legged tick</name>
    <name type="synonym">Deer tick</name>
    <dbReference type="NCBI Taxonomy" id="6945"/>
    <lineage>
        <taxon>Eukaryota</taxon>
        <taxon>Metazoa</taxon>
        <taxon>Ecdysozoa</taxon>
        <taxon>Arthropoda</taxon>
        <taxon>Chelicerata</taxon>
        <taxon>Arachnida</taxon>
        <taxon>Acari</taxon>
        <taxon>Parasitiformes</taxon>
        <taxon>Ixodida</taxon>
        <taxon>Ixodoidea</taxon>
        <taxon>Ixodidae</taxon>
        <taxon>Ixodinae</taxon>
        <taxon>Ixodes</taxon>
    </lineage>
</organism>
<evidence type="ECO:0000313" key="4">
    <source>
        <dbReference type="Proteomes" id="UP000001555"/>
    </source>
</evidence>
<dbReference type="Gene3D" id="3.30.280.10">
    <property type="entry name" value="Urease, gamma-like subunit"/>
    <property type="match status" value="1"/>
</dbReference>
<gene>
    <name evidence="2" type="ORF">IscW_ISCW005048</name>
</gene>
<dbReference type="VEuPathDB" id="VectorBase:ISCP_031684"/>
<sequence length="100" mass="10817">MRLTPKELEGLLVHQAGFLAQKRLARGLLLNHPEAVALIACQVQELARDGLGLCEVMDKGGQMIGRNQVLEGVPDLLHEMTVEATFTDGTKLVSASPLEN</sequence>
<dbReference type="AlphaFoldDB" id="B7PFL6"/>
<dbReference type="OrthoDB" id="6429156at2759"/>
<dbReference type="EnsemblMetazoa" id="ISCW005048-RA">
    <property type="protein sequence ID" value="ISCW005048-PA"/>
    <property type="gene ID" value="ISCW005048"/>
</dbReference>
<feature type="non-terminal residue" evidence="2">
    <location>
        <position position="100"/>
    </location>
</feature>
<dbReference type="GO" id="GO:0009039">
    <property type="term" value="F:urease activity"/>
    <property type="evidence" value="ECO:0007669"/>
    <property type="project" value="UniProtKB-EC"/>
</dbReference>
<evidence type="ECO:0000256" key="1">
    <source>
        <dbReference type="ARBA" id="ARBA00022801"/>
    </source>
</evidence>
<dbReference type="VEuPathDB" id="VectorBase:ISCW005048"/>
<dbReference type="EMBL" id="ABJB011133762">
    <property type="status" value="NOT_ANNOTATED_CDS"/>
    <property type="molecule type" value="Genomic_DNA"/>
</dbReference>
<dbReference type="EMBL" id="ABJB010467423">
    <property type="status" value="NOT_ANNOTATED_CDS"/>
    <property type="molecule type" value="Genomic_DNA"/>
</dbReference>
<name>B7PFL6_IXOSC</name>
<dbReference type="EMBL" id="ABJB010793615">
    <property type="status" value="NOT_ANNOTATED_CDS"/>
    <property type="molecule type" value="Genomic_DNA"/>
</dbReference>
<dbReference type="GO" id="GO:0016151">
    <property type="term" value="F:nickel cation binding"/>
    <property type="evidence" value="ECO:0007669"/>
    <property type="project" value="InterPro"/>
</dbReference>
<dbReference type="PaxDb" id="6945-B7PFL6"/>
<dbReference type="GO" id="GO:0043419">
    <property type="term" value="P:urea catabolic process"/>
    <property type="evidence" value="ECO:0007669"/>
    <property type="project" value="InterPro"/>
</dbReference>
<dbReference type="STRING" id="6945.B7PFL6"/>
<dbReference type="EC" id="3.5.1.5" evidence="2"/>